<dbReference type="RefSeq" id="WP_154332626.1">
    <property type="nucleotide sequence ID" value="NZ_VTFY01000002.1"/>
</dbReference>
<comment type="caution">
    <text evidence="2">The sequence shown here is derived from an EMBL/GenBank/DDBJ whole genome shotgun (WGS) entry which is preliminary data.</text>
</comment>
<sequence>MMEEITQQTLPNAKAPEPHKKLWAAIAVLLVLLIAAAVVLFVWMTMPDPNRDGMQPDPNVKVGSLSGDFADLDKIVDEGMLTFSINATPAFPDGASPGNLMIENAEINNNRFTVAIYRTDTGDKVYESGYLDPGQYIESAPLDVDLEAGEYPCTAQFSTYKLSDNTPIGQAAAEITVYVQG</sequence>
<keyword evidence="1" id="KW-0472">Membrane</keyword>
<protein>
    <recommendedName>
        <fullName evidence="4">tRNA (Uracil-5-)-methyltransferase</fullName>
    </recommendedName>
</protein>
<evidence type="ECO:0008006" key="4">
    <source>
        <dbReference type="Google" id="ProtNLM"/>
    </source>
</evidence>
<dbReference type="Proteomes" id="UP000438093">
    <property type="component" value="Unassembled WGS sequence"/>
</dbReference>
<proteinExistence type="predicted"/>
<dbReference type="AlphaFoldDB" id="A0A6N7RKB0"/>
<feature type="transmembrane region" description="Helical" evidence="1">
    <location>
        <begin position="22"/>
        <end position="44"/>
    </location>
</feature>
<evidence type="ECO:0000256" key="1">
    <source>
        <dbReference type="SAM" id="Phobius"/>
    </source>
</evidence>
<reference evidence="3" key="1">
    <citation type="submission" date="2019-08" db="EMBL/GenBank/DDBJ databases">
        <title>Arthrobacter sp. nov., isolated from plateau pika and Tibetan wild ass.</title>
        <authorList>
            <person name="Ge Y."/>
        </authorList>
    </citation>
    <scope>NUCLEOTIDE SEQUENCE [LARGE SCALE GENOMIC DNA]</scope>
    <source>
        <strain evidence="3">HF-4214</strain>
    </source>
</reference>
<evidence type="ECO:0000313" key="3">
    <source>
        <dbReference type="Proteomes" id="UP000438093"/>
    </source>
</evidence>
<dbReference type="EMBL" id="VTFY01000002">
    <property type="protein sequence ID" value="MRX81745.1"/>
    <property type="molecule type" value="Genomic_DNA"/>
</dbReference>
<keyword evidence="1" id="KW-0812">Transmembrane</keyword>
<keyword evidence="3" id="KW-1185">Reference proteome</keyword>
<keyword evidence="1" id="KW-1133">Transmembrane helix</keyword>
<accession>A0A6N7RKB0</accession>
<name>A0A6N7RKB0_9ACTN</name>
<evidence type="ECO:0000313" key="2">
    <source>
        <dbReference type="EMBL" id="MRX81745.1"/>
    </source>
</evidence>
<organism evidence="2 3">
    <name type="scientific">Eggerthella guodeyinii</name>
    <dbReference type="NCBI Taxonomy" id="2690837"/>
    <lineage>
        <taxon>Bacteria</taxon>
        <taxon>Bacillati</taxon>
        <taxon>Actinomycetota</taxon>
        <taxon>Coriobacteriia</taxon>
        <taxon>Eggerthellales</taxon>
        <taxon>Eggerthellaceae</taxon>
        <taxon>Eggerthella</taxon>
    </lineage>
</organism>
<gene>
    <name evidence="2" type="ORF">GJG86_04470</name>
</gene>